<organism evidence="2 3">
    <name type="scientific">Hortaea werneckii</name>
    <name type="common">Black yeast</name>
    <name type="synonym">Cladosporium werneckii</name>
    <dbReference type="NCBI Taxonomy" id="91943"/>
    <lineage>
        <taxon>Eukaryota</taxon>
        <taxon>Fungi</taxon>
        <taxon>Dikarya</taxon>
        <taxon>Ascomycota</taxon>
        <taxon>Pezizomycotina</taxon>
        <taxon>Dothideomycetes</taxon>
        <taxon>Dothideomycetidae</taxon>
        <taxon>Mycosphaerellales</taxon>
        <taxon>Teratosphaeriaceae</taxon>
        <taxon>Hortaea</taxon>
    </lineage>
</organism>
<dbReference type="VEuPathDB" id="FungiDB:BTJ68_13141"/>
<feature type="compositionally biased region" description="Basic and acidic residues" evidence="1">
    <location>
        <begin position="490"/>
        <end position="505"/>
    </location>
</feature>
<accession>A0A3M7HI89</accession>
<protein>
    <submittedName>
        <fullName evidence="2">Uncharacterized protein</fullName>
    </submittedName>
</protein>
<feature type="compositionally biased region" description="Acidic residues" evidence="1">
    <location>
        <begin position="109"/>
        <end position="124"/>
    </location>
</feature>
<feature type="region of interest" description="Disordered" evidence="1">
    <location>
        <begin position="737"/>
        <end position="767"/>
    </location>
</feature>
<feature type="compositionally biased region" description="Basic residues" evidence="1">
    <location>
        <begin position="69"/>
        <end position="82"/>
    </location>
</feature>
<evidence type="ECO:0000256" key="1">
    <source>
        <dbReference type="SAM" id="MobiDB-lite"/>
    </source>
</evidence>
<reference evidence="2 3" key="1">
    <citation type="journal article" date="2018" name="BMC Genomics">
        <title>Genomic evidence for intraspecific hybridization in a clonal and extremely halotolerant yeast.</title>
        <authorList>
            <person name="Gostincar C."/>
            <person name="Stajich J.E."/>
            <person name="Zupancic J."/>
            <person name="Zalar P."/>
            <person name="Gunde-Cimerman N."/>
        </authorList>
    </citation>
    <scope>NUCLEOTIDE SEQUENCE [LARGE SCALE GENOMIC DNA]</scope>
    <source>
        <strain evidence="2 3">EXF-562</strain>
    </source>
</reference>
<feature type="compositionally biased region" description="Basic and acidic residues" evidence="1">
    <location>
        <begin position="739"/>
        <end position="767"/>
    </location>
</feature>
<feature type="compositionally biased region" description="Low complexity" evidence="1">
    <location>
        <begin position="449"/>
        <end position="466"/>
    </location>
</feature>
<feature type="compositionally biased region" description="Polar residues" evidence="1">
    <location>
        <begin position="586"/>
        <end position="599"/>
    </location>
</feature>
<feature type="compositionally biased region" description="Low complexity" evidence="1">
    <location>
        <begin position="650"/>
        <end position="716"/>
    </location>
</feature>
<feature type="region of interest" description="Disordered" evidence="1">
    <location>
        <begin position="308"/>
        <end position="724"/>
    </location>
</feature>
<dbReference type="Proteomes" id="UP000280598">
    <property type="component" value="Unassembled WGS sequence"/>
</dbReference>
<feature type="compositionally biased region" description="Basic and acidic residues" evidence="1">
    <location>
        <begin position="217"/>
        <end position="233"/>
    </location>
</feature>
<feature type="region of interest" description="Disordered" evidence="1">
    <location>
        <begin position="780"/>
        <end position="836"/>
    </location>
</feature>
<feature type="compositionally biased region" description="Basic and acidic residues" evidence="1">
    <location>
        <begin position="58"/>
        <end position="68"/>
    </location>
</feature>
<name>A0A3M7HI89_HORWE</name>
<proteinExistence type="predicted"/>
<gene>
    <name evidence="2" type="ORF">D0860_02744</name>
</gene>
<feature type="compositionally biased region" description="Polar residues" evidence="1">
    <location>
        <begin position="133"/>
        <end position="166"/>
    </location>
</feature>
<sequence>MGRMTRRKAAEYAEKFHVDEDAVLEMSDHDESAIAKLDTPKKDERTPLGEIAPNSGSGHEDEVADMKKSTKGRKTAKKGSKGRNKDLAATANVQMEVEEEEAKPVVEGAAEEACNEELGDEPIDSDAPAIGITETTQPEKMPSQETLPLRMTRSQVALAQEQQTLPETNEEAEEEDGKEAVQQPSLHIDIQQAEETSPPPAPASPLATATPKVVASLRKETAGMRSTSNKENEGPSEASIPVPARDASLTPSRSTSNYDALEAAVVEAATPPSVSRRASAAEVHAVESQQVETPIRLEDVGALLAESSAEAQIESPAPAGQEAPVFADDEAPNEVVALEPPPVEASPKAKNNDTPLPEQPADTPIESPPTQISQEAPVSAKEVTQQPQVTSDPLVPHALNNALEQAASQASQADAPAEKPKPKAKKPAPVVRTTKASAARMSLAQGDKAGAAKAPSSARPRPSTARQSTVSKPAADKSQRLPFAGTQKPASEKNEKPTQQKKEATIPHSKPRPVNLSFPTPPPPPKSKKAPTTSTFQLPGEAIAAKLKAAREERMKKEADQPEEKKPPMFKARPAPALKKTPSVVRPTNATKTRESMVNTKASASAASSTGSKRASTVNAASTSTNRPKVTVPPRPTTKPEDRGLKVAKRPTTTATSSSRPPSLTTRTSSAPRPSLSARPGPPSTTTSTSTSTSLSAPMAPAGSTSSAAPQQQQQQRILSKGTAKGKEIFQRALLAKEAAGKEKREKEEAARRARELAAERGRVKSREWAEKRRVLKSFETGGGKRGDGEGGVAVATATDKGTERVAAAEEGMEGSAVLAQGGEGVTGPTRGEAER</sequence>
<comment type="caution">
    <text evidence="2">The sequence shown here is derived from an EMBL/GenBank/DDBJ whole genome shotgun (WGS) entry which is preliminary data.</text>
</comment>
<dbReference type="AlphaFoldDB" id="A0A3M7HI89"/>
<feature type="compositionally biased region" description="Basic and acidic residues" evidence="1">
    <location>
        <begin position="23"/>
        <end position="47"/>
    </location>
</feature>
<dbReference type="EMBL" id="QWIS01000039">
    <property type="protein sequence ID" value="RMZ12948.1"/>
    <property type="molecule type" value="Genomic_DNA"/>
</dbReference>
<evidence type="ECO:0000313" key="2">
    <source>
        <dbReference type="EMBL" id="RMZ12948.1"/>
    </source>
</evidence>
<feature type="compositionally biased region" description="Low complexity" evidence="1">
    <location>
        <begin position="398"/>
        <end position="415"/>
    </location>
</feature>
<feature type="region of interest" description="Disordered" evidence="1">
    <location>
        <begin position="23"/>
        <end position="254"/>
    </location>
</feature>
<evidence type="ECO:0000313" key="3">
    <source>
        <dbReference type="Proteomes" id="UP000280598"/>
    </source>
</evidence>
<feature type="compositionally biased region" description="Low complexity" evidence="1">
    <location>
        <begin position="600"/>
        <end position="617"/>
    </location>
</feature>
<feature type="compositionally biased region" description="Polar residues" evidence="1">
    <location>
        <begin position="368"/>
        <end position="391"/>
    </location>
</feature>
<feature type="compositionally biased region" description="Basic and acidic residues" evidence="1">
    <location>
        <begin position="549"/>
        <end position="567"/>
    </location>
</feature>
<feature type="compositionally biased region" description="Acidic residues" evidence="1">
    <location>
        <begin position="168"/>
        <end position="177"/>
    </location>
</feature>